<dbReference type="Pfam" id="PF10974">
    <property type="entry name" value="DUF2804"/>
    <property type="match status" value="1"/>
</dbReference>
<evidence type="ECO:0000313" key="1">
    <source>
        <dbReference type="EMBL" id="MDO3722995.1"/>
    </source>
</evidence>
<proteinExistence type="predicted"/>
<accession>A0ABT8W431</accession>
<gene>
    <name evidence="1" type="ORF">QVZ43_14815</name>
</gene>
<organism evidence="1 2">
    <name type="scientific">Marinobacter suaedae</name>
    <dbReference type="NCBI Taxonomy" id="3057675"/>
    <lineage>
        <taxon>Bacteria</taxon>
        <taxon>Pseudomonadati</taxon>
        <taxon>Pseudomonadota</taxon>
        <taxon>Gammaproteobacteria</taxon>
        <taxon>Pseudomonadales</taxon>
        <taxon>Marinobacteraceae</taxon>
        <taxon>Marinobacter</taxon>
    </lineage>
</organism>
<dbReference type="Proteomes" id="UP001168640">
    <property type="component" value="Unassembled WGS sequence"/>
</dbReference>
<comment type="caution">
    <text evidence="1">The sequence shown here is derived from an EMBL/GenBank/DDBJ whole genome shotgun (WGS) entry which is preliminary data.</text>
</comment>
<protein>
    <submittedName>
        <fullName evidence="1">DUF2804 domain-containing protein</fullName>
    </submittedName>
</protein>
<reference evidence="1" key="1">
    <citation type="submission" date="2023-07" db="EMBL/GenBank/DDBJ databases">
        <title>Marinobacter sp. chi1 genome sequencing and assembly.</title>
        <authorList>
            <person name="Park S."/>
        </authorList>
    </citation>
    <scope>NUCLEOTIDE SEQUENCE</scope>
    <source>
        <strain evidence="1">Chi1</strain>
    </source>
</reference>
<name>A0ABT8W431_9GAMM</name>
<dbReference type="RefSeq" id="WP_302910554.1">
    <property type="nucleotide sequence ID" value="NZ_JAUMIS010000002.1"/>
</dbReference>
<keyword evidence="2" id="KW-1185">Reference proteome</keyword>
<dbReference type="PANTHER" id="PTHR35868">
    <property type="entry name" value="DUF2804 DOMAIN-CONTAINING PROTEIN-RELATED"/>
    <property type="match status" value="1"/>
</dbReference>
<dbReference type="PANTHER" id="PTHR35868:SF4">
    <property type="entry name" value="DUF2804 DOMAIN-CONTAINING PROTEIN"/>
    <property type="match status" value="1"/>
</dbReference>
<evidence type="ECO:0000313" key="2">
    <source>
        <dbReference type="Proteomes" id="UP001168640"/>
    </source>
</evidence>
<dbReference type="EMBL" id="JAUMIS010000002">
    <property type="protein sequence ID" value="MDO3722995.1"/>
    <property type="molecule type" value="Genomic_DNA"/>
</dbReference>
<sequence>MAQADGFVMVEKLIDECGKITPGLLKGAVEEINFQDYDLRTVMDRPRSRWARRWRFNQFQFVSVMGADWVFGIAIVDLKLVANGFFYLYDFSTGTLHEQSFLAPLARGVEIDPLPERGAAIFANAKVNMSIMPDVDGRHIQVKAPGNIQVDLTLRQDSDPLRLVSPAGYNGWVFTRKSAGLAVDGEVRWGQEVWRTDEATRGSVDWSCGFMRRETAWNWACMAGQLPDGRSIGLNLAAGVNETGVTENALWLDGRCVKLGIACFDFDRYHPEQPWRVTTDDGRVDLTFQPGGVRKEKLNAVVLASNFRQFIGTFEGQMTGDDGECIAIRGMRGLMEDHYARW</sequence>
<dbReference type="InterPro" id="IPR021243">
    <property type="entry name" value="DUF2804"/>
</dbReference>